<dbReference type="OrthoDB" id="1937804at2759"/>
<organism evidence="2 3">
    <name type="scientific">Gossypium stocksii</name>
    <dbReference type="NCBI Taxonomy" id="47602"/>
    <lineage>
        <taxon>Eukaryota</taxon>
        <taxon>Viridiplantae</taxon>
        <taxon>Streptophyta</taxon>
        <taxon>Embryophyta</taxon>
        <taxon>Tracheophyta</taxon>
        <taxon>Spermatophyta</taxon>
        <taxon>Magnoliopsida</taxon>
        <taxon>eudicotyledons</taxon>
        <taxon>Gunneridae</taxon>
        <taxon>Pentapetalae</taxon>
        <taxon>rosids</taxon>
        <taxon>malvids</taxon>
        <taxon>Malvales</taxon>
        <taxon>Malvaceae</taxon>
        <taxon>Malvoideae</taxon>
        <taxon>Gossypium</taxon>
    </lineage>
</organism>
<feature type="domain" description="Aminotransferase-like plant mobile" evidence="1">
    <location>
        <begin position="57"/>
        <end position="170"/>
    </location>
</feature>
<keyword evidence="3" id="KW-1185">Reference proteome</keyword>
<gene>
    <name evidence="2" type="ORF">J1N35_017615</name>
</gene>
<dbReference type="PANTHER" id="PTHR46033">
    <property type="entry name" value="PROTEIN MAIN-LIKE 2"/>
    <property type="match status" value="1"/>
</dbReference>
<accession>A0A9D3VPB8</accession>
<comment type="caution">
    <text evidence="2">The sequence shown here is derived from an EMBL/GenBank/DDBJ whole genome shotgun (WGS) entry which is preliminary data.</text>
</comment>
<evidence type="ECO:0000259" key="1">
    <source>
        <dbReference type="Pfam" id="PF10536"/>
    </source>
</evidence>
<evidence type="ECO:0000313" key="2">
    <source>
        <dbReference type="EMBL" id="KAH1090358.1"/>
    </source>
</evidence>
<dbReference type="EMBL" id="JAIQCV010000006">
    <property type="protein sequence ID" value="KAH1090358.1"/>
    <property type="molecule type" value="Genomic_DNA"/>
</dbReference>
<name>A0A9D3VPB8_9ROSI</name>
<reference evidence="2 3" key="1">
    <citation type="journal article" date="2021" name="Plant Biotechnol. J.">
        <title>Multi-omics assisted identification of the key and species-specific regulatory components of drought-tolerant mechanisms in Gossypium stocksii.</title>
        <authorList>
            <person name="Yu D."/>
            <person name="Ke L."/>
            <person name="Zhang D."/>
            <person name="Wu Y."/>
            <person name="Sun Y."/>
            <person name="Mei J."/>
            <person name="Sun J."/>
            <person name="Sun Y."/>
        </authorList>
    </citation>
    <scope>NUCLEOTIDE SEQUENCE [LARGE SCALE GENOMIC DNA]</scope>
    <source>
        <strain evidence="3">cv. E1</strain>
        <tissue evidence="2">Leaf</tissue>
    </source>
</reference>
<dbReference type="Pfam" id="PF10536">
    <property type="entry name" value="PMD"/>
    <property type="match status" value="1"/>
</dbReference>
<dbReference type="AlphaFoldDB" id="A0A9D3VPB8"/>
<dbReference type="Proteomes" id="UP000828251">
    <property type="component" value="Unassembled WGS sequence"/>
</dbReference>
<dbReference type="InterPro" id="IPR044824">
    <property type="entry name" value="MAIN-like"/>
</dbReference>
<dbReference type="InterPro" id="IPR019557">
    <property type="entry name" value="AminoTfrase-like_pln_mobile"/>
</dbReference>
<dbReference type="PANTHER" id="PTHR46033:SF8">
    <property type="entry name" value="PROTEIN MAINTENANCE OF MERISTEMS-LIKE"/>
    <property type="match status" value="1"/>
</dbReference>
<evidence type="ECO:0000313" key="3">
    <source>
        <dbReference type="Proteomes" id="UP000828251"/>
    </source>
</evidence>
<dbReference type="GO" id="GO:0010073">
    <property type="term" value="P:meristem maintenance"/>
    <property type="evidence" value="ECO:0007669"/>
    <property type="project" value="InterPro"/>
</dbReference>
<protein>
    <recommendedName>
        <fullName evidence="1">Aminotransferase-like plant mobile domain-containing protein</fullName>
    </recommendedName>
</protein>
<proteinExistence type="predicted"/>
<sequence>MTTSLIRFDDKHISTAQVITADDCVLEEFIHNLSKSLGTEIRGYLQDTEFLHASHMLRGCKLDPTLIDMLVKRWRLKTHTYHLLCGECTITLKDVALKLSLSMDDSIVTGSTIVLNKEDLCEVFLGKVSNKFYSDQINMKWLETNFKDLPKDAPNVIKEQYALTFILRLIEGILMLINLKIWYT</sequence>